<dbReference type="PROSITE" id="PS50005">
    <property type="entry name" value="TPR"/>
    <property type="match status" value="1"/>
</dbReference>
<accession>A0A4R8M712</accession>
<evidence type="ECO:0000313" key="4">
    <source>
        <dbReference type="EMBL" id="TDY60964.1"/>
    </source>
</evidence>
<protein>
    <recommendedName>
        <fullName evidence="6">HTH luxR-type domain-containing protein</fullName>
    </recommendedName>
</protein>
<gene>
    <name evidence="4" type="ORF">DFQ06_2973</name>
</gene>
<reference evidence="4 5" key="1">
    <citation type="submission" date="2019-03" db="EMBL/GenBank/DDBJ databases">
        <title>Genomic Encyclopedia of Type Strains, Phase III (KMG-III): the genomes of soil and plant-associated and newly described type strains.</title>
        <authorList>
            <person name="Whitman W."/>
        </authorList>
    </citation>
    <scope>NUCLEOTIDE SEQUENCE [LARGE SCALE GENOMIC DNA]</scope>
    <source>
        <strain evidence="4 5">CECT 8301</strain>
    </source>
</reference>
<dbReference type="EMBL" id="SORL01000010">
    <property type="protein sequence ID" value="TDY60964.1"/>
    <property type="molecule type" value="Genomic_DNA"/>
</dbReference>
<dbReference type="InterPro" id="IPR019734">
    <property type="entry name" value="TPR_rpt"/>
</dbReference>
<proteinExistence type="predicted"/>
<keyword evidence="5" id="KW-1185">Reference proteome</keyword>
<dbReference type="InterPro" id="IPR011990">
    <property type="entry name" value="TPR-like_helical_dom_sf"/>
</dbReference>
<dbReference type="GO" id="GO:0006355">
    <property type="term" value="P:regulation of DNA-templated transcription"/>
    <property type="evidence" value="ECO:0007669"/>
    <property type="project" value="InterPro"/>
</dbReference>
<organism evidence="4 5">
    <name type="scientific">Algibacter lectus</name>
    <dbReference type="NCBI Taxonomy" id="221126"/>
    <lineage>
        <taxon>Bacteria</taxon>
        <taxon>Pseudomonadati</taxon>
        <taxon>Bacteroidota</taxon>
        <taxon>Flavobacteriia</taxon>
        <taxon>Flavobacteriales</taxon>
        <taxon>Flavobacteriaceae</taxon>
        <taxon>Algibacter</taxon>
    </lineage>
</organism>
<dbReference type="InterPro" id="IPR016032">
    <property type="entry name" value="Sig_transdc_resp-reg_C-effctor"/>
</dbReference>
<sequence>MRNIYINIFFLIAFSNSIFGQEHEEKHIDYSQQRKKVRVLVNQGEMEQALMLSIDIIEKAKKHNEDDAVALGYIQISGILCTIGKHLESLQYLDLADQIISEEKLVTAKIKIYENYGRNYSALKLNDKSIKFLNKGLRLYETKKTTSSELLATLYINKASAFLNTKHKIDSSLFYLHKSLKIKESSFKYAVISNYYLKTNRNIDSARYYLNKSKMFMQGKKVSAYHKSILLQAQGNFYKSIKEYQKAIDYYEECLNISIRMKKYIEVKLVYKLLSETYELLNQESRAHEYLLKYTTFNDSVNIIYKKNVDVVISGFLKSQEQNHKEKEKQFSYLLGGGILLFITITGFVIYYYRKKRLGLIKDKENVIKQKNLERDKLKQKLNVAFDEVISLAKENDASFLIRFQEVYPKVCAKLLEVNPKLVNTELSLCAMIWLNFSSKNIAQYTHVQPKTVQTKKYRLRKKLDLPEGTNLYVWIKNL</sequence>
<feature type="transmembrane region" description="Helical" evidence="3">
    <location>
        <begin position="331"/>
        <end position="353"/>
    </location>
</feature>
<dbReference type="SMART" id="SM00028">
    <property type="entry name" value="TPR"/>
    <property type="match status" value="3"/>
</dbReference>
<feature type="repeat" description="TPR" evidence="1">
    <location>
        <begin position="228"/>
        <end position="261"/>
    </location>
</feature>
<keyword evidence="2" id="KW-0175">Coiled coil</keyword>
<keyword evidence="3" id="KW-1133">Transmembrane helix</keyword>
<dbReference type="Gene3D" id="1.25.40.10">
    <property type="entry name" value="Tetratricopeptide repeat domain"/>
    <property type="match status" value="2"/>
</dbReference>
<feature type="coiled-coil region" evidence="2">
    <location>
        <begin position="361"/>
        <end position="388"/>
    </location>
</feature>
<evidence type="ECO:0000313" key="5">
    <source>
        <dbReference type="Proteomes" id="UP000294824"/>
    </source>
</evidence>
<evidence type="ECO:0008006" key="6">
    <source>
        <dbReference type="Google" id="ProtNLM"/>
    </source>
</evidence>
<comment type="caution">
    <text evidence="4">The sequence shown here is derived from an EMBL/GenBank/DDBJ whole genome shotgun (WGS) entry which is preliminary data.</text>
</comment>
<dbReference type="GO" id="GO:0003677">
    <property type="term" value="F:DNA binding"/>
    <property type="evidence" value="ECO:0007669"/>
    <property type="project" value="InterPro"/>
</dbReference>
<dbReference type="Proteomes" id="UP000294824">
    <property type="component" value="Unassembled WGS sequence"/>
</dbReference>
<dbReference type="SUPFAM" id="SSF46894">
    <property type="entry name" value="C-terminal effector domain of the bipartite response regulators"/>
    <property type="match status" value="1"/>
</dbReference>
<name>A0A4R8M712_9FLAO</name>
<evidence type="ECO:0000256" key="2">
    <source>
        <dbReference type="SAM" id="Coils"/>
    </source>
</evidence>
<keyword evidence="1" id="KW-0802">TPR repeat</keyword>
<keyword evidence="3" id="KW-0812">Transmembrane</keyword>
<evidence type="ECO:0000256" key="1">
    <source>
        <dbReference type="PROSITE-ProRule" id="PRU00339"/>
    </source>
</evidence>
<dbReference type="InterPro" id="IPR036388">
    <property type="entry name" value="WH-like_DNA-bd_sf"/>
</dbReference>
<evidence type="ECO:0000256" key="3">
    <source>
        <dbReference type="SAM" id="Phobius"/>
    </source>
</evidence>
<keyword evidence="3" id="KW-0472">Membrane</keyword>
<dbReference type="AlphaFoldDB" id="A0A4R8M712"/>
<dbReference type="Gene3D" id="1.10.10.10">
    <property type="entry name" value="Winged helix-like DNA-binding domain superfamily/Winged helix DNA-binding domain"/>
    <property type="match status" value="1"/>
</dbReference>
<dbReference type="SUPFAM" id="SSF48452">
    <property type="entry name" value="TPR-like"/>
    <property type="match status" value="1"/>
</dbReference>
<dbReference type="RefSeq" id="WP_133968395.1">
    <property type="nucleotide sequence ID" value="NZ_SORL01000010.1"/>
</dbReference>